<accession>A0A243RE74</accession>
<evidence type="ECO:0000313" key="3">
    <source>
        <dbReference type="Proteomes" id="UP000195105"/>
    </source>
</evidence>
<proteinExistence type="predicted"/>
<comment type="caution">
    <text evidence="2">The sequence shown here is derived from an EMBL/GenBank/DDBJ whole genome shotgun (WGS) entry which is preliminary data.</text>
</comment>
<protein>
    <submittedName>
        <fullName evidence="2">Uncharacterized protein</fullName>
    </submittedName>
</protein>
<sequence>MSITTETQDRQQPRRNTLVTWPNDVDQRLDILVRAAVAAGEQTSRSQILAALVATAEASPDAVADLLHAYRRLPTDALAADNERPDLPTIRTPGPTRTQ</sequence>
<organism evidence="2 3">
    <name type="scientific">Streptomyces swartbergensis</name>
    <dbReference type="NCBI Taxonomy" id="487165"/>
    <lineage>
        <taxon>Bacteria</taxon>
        <taxon>Bacillati</taxon>
        <taxon>Actinomycetota</taxon>
        <taxon>Actinomycetes</taxon>
        <taxon>Kitasatosporales</taxon>
        <taxon>Streptomycetaceae</taxon>
        <taxon>Streptomyces</taxon>
    </lineage>
</organism>
<dbReference type="RefSeq" id="WP_086605149.1">
    <property type="nucleotide sequence ID" value="NZ_NGFN01000381.1"/>
</dbReference>
<gene>
    <name evidence="2" type="ORF">CA983_37120</name>
</gene>
<evidence type="ECO:0000313" key="2">
    <source>
        <dbReference type="EMBL" id="OUC93037.1"/>
    </source>
</evidence>
<reference evidence="2 3" key="1">
    <citation type="submission" date="2017-05" db="EMBL/GenBank/DDBJ databases">
        <title>Biotechnological potential of actinobacteria isolated from South African environments.</title>
        <authorList>
            <person name="Le Roes-Hill M."/>
            <person name="Prins A."/>
            <person name="Durrell K.A."/>
        </authorList>
    </citation>
    <scope>NUCLEOTIDE SEQUENCE [LARGE SCALE GENOMIC DNA]</scope>
    <source>
        <strain evidence="2 3">HMC13</strain>
    </source>
</reference>
<dbReference type="EMBL" id="NGFN01000381">
    <property type="protein sequence ID" value="OUC93037.1"/>
    <property type="molecule type" value="Genomic_DNA"/>
</dbReference>
<dbReference type="AlphaFoldDB" id="A0A243RE74"/>
<feature type="region of interest" description="Disordered" evidence="1">
    <location>
        <begin position="76"/>
        <end position="99"/>
    </location>
</feature>
<evidence type="ECO:0000256" key="1">
    <source>
        <dbReference type="SAM" id="MobiDB-lite"/>
    </source>
</evidence>
<name>A0A243RE74_9ACTN</name>
<keyword evidence="3" id="KW-1185">Reference proteome</keyword>
<dbReference type="Proteomes" id="UP000195105">
    <property type="component" value="Unassembled WGS sequence"/>
</dbReference>